<accession>A0A1Y5RWB3</accession>
<dbReference type="SUPFAM" id="SSF82171">
    <property type="entry name" value="DPP6 N-terminal domain-like"/>
    <property type="match status" value="1"/>
</dbReference>
<dbReference type="RefSeq" id="WP_085847687.1">
    <property type="nucleotide sequence ID" value="NZ_FNZV01000002.1"/>
</dbReference>
<reference evidence="2 3" key="1">
    <citation type="submission" date="2017-03" db="EMBL/GenBank/DDBJ databases">
        <authorList>
            <person name="Afonso C.L."/>
            <person name="Miller P.J."/>
            <person name="Scott M.A."/>
            <person name="Spackman E."/>
            <person name="Goraichik I."/>
            <person name="Dimitrov K.M."/>
            <person name="Suarez D.L."/>
            <person name="Swayne D.E."/>
        </authorList>
    </citation>
    <scope>NUCLEOTIDE SEQUENCE [LARGE SCALE GENOMIC DNA]</scope>
    <source>
        <strain evidence="2 3">CECT 7971</strain>
    </source>
</reference>
<keyword evidence="3" id="KW-1185">Reference proteome</keyword>
<evidence type="ECO:0000313" key="3">
    <source>
        <dbReference type="Proteomes" id="UP000193307"/>
    </source>
</evidence>
<dbReference type="Proteomes" id="UP000193307">
    <property type="component" value="Unassembled WGS sequence"/>
</dbReference>
<gene>
    <name evidence="2" type="ORF">PAM7971_00783</name>
</gene>
<dbReference type="PANTHER" id="PTHR36842:SF1">
    <property type="entry name" value="PROTEIN TOLB"/>
    <property type="match status" value="1"/>
</dbReference>
<evidence type="ECO:0000313" key="2">
    <source>
        <dbReference type="EMBL" id="SLN24080.1"/>
    </source>
</evidence>
<organism evidence="2 3">
    <name type="scientific">Pacificibacter marinus</name>
    <dbReference type="NCBI Taxonomy" id="658057"/>
    <lineage>
        <taxon>Bacteria</taxon>
        <taxon>Pseudomonadati</taxon>
        <taxon>Pseudomonadota</taxon>
        <taxon>Alphaproteobacteria</taxon>
        <taxon>Rhodobacterales</taxon>
        <taxon>Roseobacteraceae</taxon>
        <taxon>Pacificibacter</taxon>
    </lineage>
</organism>
<dbReference type="Pfam" id="PF07676">
    <property type="entry name" value="PD40"/>
    <property type="match status" value="2"/>
</dbReference>
<dbReference type="AlphaFoldDB" id="A0A1Y5RWB3"/>
<name>A0A1Y5RWB3_9RHOB</name>
<evidence type="ECO:0000256" key="1">
    <source>
        <dbReference type="ARBA" id="ARBA00009820"/>
    </source>
</evidence>
<protein>
    <submittedName>
        <fullName evidence="2">Translocation protein TolB</fullName>
    </submittedName>
</protein>
<comment type="similarity">
    <text evidence="1">Belongs to the TolB family.</text>
</comment>
<sequence>MSWTSRIMVYDFEEARAFPVLETDMHIEAPNWTPEGDALIVNGDGSLFWVDLENPELWEIDTGLCIKLNNDHGITPDGETLIFSDHTYGQGSVIWTQNLGDDDPDPQRVTSNSPSWWHGVSPDGKTLTYTAVRDGVFGIYTIAIEGGAETCVTQSAHHYDGPDYTPDGQWIWFNSERSGNGSSDIWRVRVDGSDAEQMTNDERVNWFPHPAPEGDKIVYLAYPEGTQGHPAGKDVELRLFKGKGETPETLVSLFGGQGTINVPSWSPDGVAFAYVEYARGLVD</sequence>
<dbReference type="Gene3D" id="2.120.10.30">
    <property type="entry name" value="TolB, C-terminal domain"/>
    <property type="match status" value="1"/>
</dbReference>
<dbReference type="InterPro" id="IPR011659">
    <property type="entry name" value="WD40"/>
</dbReference>
<dbReference type="EMBL" id="FWFW01000002">
    <property type="protein sequence ID" value="SLN24080.1"/>
    <property type="molecule type" value="Genomic_DNA"/>
</dbReference>
<proteinExistence type="inferred from homology"/>
<dbReference type="InterPro" id="IPR011042">
    <property type="entry name" value="6-blade_b-propeller_TolB-like"/>
</dbReference>
<dbReference type="STRING" id="658057.SAMN04488032_102303"/>
<dbReference type="PANTHER" id="PTHR36842">
    <property type="entry name" value="PROTEIN TOLB HOMOLOG"/>
    <property type="match status" value="1"/>
</dbReference>